<dbReference type="GO" id="GO:0003677">
    <property type="term" value="F:DNA binding"/>
    <property type="evidence" value="ECO:0007669"/>
    <property type="project" value="InterPro"/>
</dbReference>
<keyword evidence="3" id="KW-0547">Nucleotide-binding</keyword>
<dbReference type="SUPFAM" id="SSF52540">
    <property type="entry name" value="P-loop containing nucleoside triphosphate hydrolases"/>
    <property type="match status" value="2"/>
</dbReference>
<reference evidence="4 5" key="1">
    <citation type="submission" date="2016-10" db="EMBL/GenBank/DDBJ databases">
        <authorList>
            <person name="de Groot N.N."/>
        </authorList>
    </citation>
    <scope>NUCLEOTIDE SEQUENCE [LARGE SCALE GENOMIC DNA]</scope>
    <source>
        <strain evidence="3 4">CGMCC 1.9095</strain>
        <strain evidence="2 5">DSM 22558</strain>
    </source>
</reference>
<evidence type="ECO:0000313" key="4">
    <source>
        <dbReference type="Proteomes" id="UP000186599"/>
    </source>
</evidence>
<dbReference type="GO" id="GO:0016787">
    <property type="term" value="F:hydrolase activity"/>
    <property type="evidence" value="ECO:0007669"/>
    <property type="project" value="InterPro"/>
</dbReference>
<evidence type="ECO:0000259" key="1">
    <source>
        <dbReference type="PROSITE" id="PS51192"/>
    </source>
</evidence>
<dbReference type="GO" id="GO:0004386">
    <property type="term" value="F:helicase activity"/>
    <property type="evidence" value="ECO:0007669"/>
    <property type="project" value="UniProtKB-KW"/>
</dbReference>
<evidence type="ECO:0000313" key="2">
    <source>
        <dbReference type="EMBL" id="SER45892.1"/>
    </source>
</evidence>
<gene>
    <name evidence="3" type="ORF">SAMN04487855_1007</name>
    <name evidence="2" type="ORF">SAMN05216589_0618</name>
</gene>
<dbReference type="EMBL" id="FOGN01000001">
    <property type="protein sequence ID" value="SER45892.1"/>
    <property type="molecule type" value="Genomic_DNA"/>
</dbReference>
<dbReference type="Proteomes" id="UP000186599">
    <property type="component" value="Unassembled WGS sequence"/>
</dbReference>
<dbReference type="Gene3D" id="3.40.50.300">
    <property type="entry name" value="P-loop containing nucleotide triphosphate hydrolases"/>
    <property type="match status" value="1"/>
</dbReference>
<dbReference type="STRING" id="653930.SAMN05216589_0618"/>
<dbReference type="PROSITE" id="PS51192">
    <property type="entry name" value="HELICASE_ATP_BIND_1"/>
    <property type="match status" value="1"/>
</dbReference>
<keyword evidence="3" id="KW-0067">ATP-binding</keyword>
<evidence type="ECO:0000313" key="3">
    <source>
        <dbReference type="EMBL" id="SFL74512.1"/>
    </source>
</evidence>
<name>A0A1I4K6T3_9GAMM</name>
<keyword evidence="3" id="KW-0378">Hydrolase</keyword>
<dbReference type="EMBL" id="FOUA01000001">
    <property type="protein sequence ID" value="SFL74512.1"/>
    <property type="molecule type" value="Genomic_DNA"/>
</dbReference>
<dbReference type="InterPro" id="IPR006935">
    <property type="entry name" value="Helicase/UvrB_N"/>
</dbReference>
<dbReference type="Proteomes" id="UP000186904">
    <property type="component" value="Unassembled WGS sequence"/>
</dbReference>
<dbReference type="OrthoDB" id="9804145at2"/>
<dbReference type="InterPro" id="IPR014001">
    <property type="entry name" value="Helicase_ATP-bd"/>
</dbReference>
<organism evidence="3 4">
    <name type="scientific">Halopseudomonas bauzanensis</name>
    <dbReference type="NCBI Taxonomy" id="653930"/>
    <lineage>
        <taxon>Bacteria</taxon>
        <taxon>Pseudomonadati</taxon>
        <taxon>Pseudomonadota</taxon>
        <taxon>Gammaproteobacteria</taxon>
        <taxon>Pseudomonadales</taxon>
        <taxon>Pseudomonadaceae</taxon>
        <taxon>Halopseudomonas</taxon>
    </lineage>
</organism>
<dbReference type="GO" id="GO:0005524">
    <property type="term" value="F:ATP binding"/>
    <property type="evidence" value="ECO:0007669"/>
    <property type="project" value="InterPro"/>
</dbReference>
<keyword evidence="4" id="KW-1185">Reference proteome</keyword>
<dbReference type="AlphaFoldDB" id="A0A1I4K6T3"/>
<dbReference type="SMART" id="SM00487">
    <property type="entry name" value="DEXDc"/>
    <property type="match status" value="1"/>
</dbReference>
<sequence length="845" mass="94024">MSDARYALAGYQTRAVEALTGVIRRVAEYHDEYPEHRDKIALKSGVTLLQAPTGSGKTLMLGRALEELRGSLSRPVVWFWFAPYSGLVTQTRNAIADQCSTLRVRSIFKDRVPMGTRDGDVFVQTWGAVASNDKDARKVRRTKESALSLDDMIKTLRSDGFFVGVVIDEAHLNFGASAKAAADFYLNVLKPDFTVLATATPNDDKLEAFEAQAGIEVASRVIVPRADVVSAGLNKEGLMMGVIRISDADRELVDHEQATLTAGWTQHLRVKKRLAERDIALTPLMLVQVEDQEKGGDDPVARVHEKLIEIGVSESAIATHTSGQPDPDFHTLAYDPQKEVLIFKVAVATGFDAPRAWTLVSVRPNRGKEFGLQIVGRIMRVHPLIRPFHGQDSLLDRGYVFLTDPEMQAGIDAAVEEVKAVRQSIELITDRLDVVEYGNGAKPLGCSEAIAPSQYQPSLPSSTEDRQIRLADLIESGFVNPEVAKLTETEQDRAILVGEAWQQMSQTPLFGNLPEVTRPASLASASAKPNLRSYPLRRDIALPKGLWRELPPDPGSADQLVDDIAKLFCSSSNIASLLQKRKTKAKMSLRDLFIANMTEEVELRLSLSNARVAEKAQMAFNFNDTIDPRLLKRALIKELRRVVDDEGIDAEENDLRRALDLAVMAEPEKLKNAMKTAQGRNVRLSNAEPIPSSYFGPEGLPAAQKAAYGVFPARLNKEEQKFLELLEADGTGTVLWWMRNPENERWATRIVLPSGKNFFPDFVVGVAGRATPDAIALVEIKDDGETGRLHSDRNLDKIRVQHREYKNVFWTYRDNGRWVRARYAEGLHRIVPKDMFAISEMVFLE</sequence>
<dbReference type="RefSeq" id="WP_074777728.1">
    <property type="nucleotide sequence ID" value="NZ_FOGN01000001.1"/>
</dbReference>
<proteinExistence type="predicted"/>
<evidence type="ECO:0000313" key="5">
    <source>
        <dbReference type="Proteomes" id="UP000186904"/>
    </source>
</evidence>
<dbReference type="InterPro" id="IPR027417">
    <property type="entry name" value="P-loop_NTPase"/>
</dbReference>
<accession>A0A1I4K6T3</accession>
<protein>
    <submittedName>
        <fullName evidence="3">Superfamily II DNA or RNA helicase</fullName>
    </submittedName>
</protein>
<dbReference type="Pfam" id="PF04851">
    <property type="entry name" value="ResIII"/>
    <property type="match status" value="1"/>
</dbReference>
<feature type="domain" description="Helicase ATP-binding" evidence="1">
    <location>
        <begin position="38"/>
        <end position="219"/>
    </location>
</feature>
<keyword evidence="3" id="KW-0347">Helicase</keyword>